<feature type="domain" description="Mce/MlaD" evidence="1">
    <location>
        <begin position="2"/>
        <end position="66"/>
    </location>
</feature>
<comment type="caution">
    <text evidence="2">The sequence shown here is derived from an EMBL/GenBank/DDBJ whole genome shotgun (WGS) entry which is preliminary data.</text>
</comment>
<evidence type="ECO:0000313" key="3">
    <source>
        <dbReference type="Proteomes" id="UP000192707"/>
    </source>
</evidence>
<dbReference type="Pfam" id="PF02470">
    <property type="entry name" value="MlaD"/>
    <property type="match status" value="1"/>
</dbReference>
<organism evidence="2 3">
    <name type="scientific">Mycobacterium arosiense ATCC BAA-1401 = DSM 45069</name>
    <dbReference type="NCBI Taxonomy" id="1265311"/>
    <lineage>
        <taxon>Bacteria</taxon>
        <taxon>Bacillati</taxon>
        <taxon>Actinomycetota</taxon>
        <taxon>Actinomycetes</taxon>
        <taxon>Mycobacteriales</taxon>
        <taxon>Mycobacteriaceae</taxon>
        <taxon>Mycobacterium</taxon>
        <taxon>Mycobacterium avium complex (MAC)</taxon>
    </lineage>
</organism>
<accession>A0A1W9ZBZ7</accession>
<gene>
    <name evidence="2" type="ORF">BST14_18995</name>
</gene>
<evidence type="ECO:0000259" key="1">
    <source>
        <dbReference type="Pfam" id="PF02470"/>
    </source>
</evidence>
<dbReference type="EMBL" id="MVHG01000055">
    <property type="protein sequence ID" value="ORA11288.1"/>
    <property type="molecule type" value="Genomic_DNA"/>
</dbReference>
<proteinExistence type="predicted"/>
<dbReference type="PANTHER" id="PTHR33371">
    <property type="entry name" value="INTERMEMBRANE PHOSPHOLIPID TRANSPORT SYSTEM BINDING PROTEIN MLAD-RELATED"/>
    <property type="match status" value="1"/>
</dbReference>
<keyword evidence="3" id="KW-1185">Reference proteome</keyword>
<dbReference type="AlphaFoldDB" id="A0A1W9ZBZ7"/>
<evidence type="ECO:0000313" key="2">
    <source>
        <dbReference type="EMBL" id="ORA11288.1"/>
    </source>
</evidence>
<dbReference type="InterPro" id="IPR003399">
    <property type="entry name" value="Mce/MlaD"/>
</dbReference>
<dbReference type="InterPro" id="IPR052336">
    <property type="entry name" value="MlaD_Phospholipid_Transporter"/>
</dbReference>
<protein>
    <submittedName>
        <fullName evidence="2">Mammalian cell entry protein</fullName>
    </submittedName>
</protein>
<dbReference type="PANTHER" id="PTHR33371:SF4">
    <property type="entry name" value="INTERMEMBRANE PHOSPHOLIPID TRANSPORT SYSTEM BINDING PROTEIN MLAD"/>
    <property type="match status" value="1"/>
</dbReference>
<sequence>MSDSVGLYTGNPVTQMGYAIGQVKAITPGIKDVRVDFTVNEHRPLPLDVKAIIRSTSILADRSLEVVGNYEAGPKLRAGECIPLGRTATPKSLSEVIGSSTTFINSVNPAGSRNIGDVVRELDQATHNNGVGLNQLLTTSSRVLDSPDQAISDISTIITNLAELSSLLRELRGPLKQSFVDADQTNGDVFEALEGTGRLVRSAVPLISAAADIDNYLGDELQFTLDTVGTALRKLSAHAPRIANLLNVGPPWINALANYFNGRAARHVIRYRPPMYRIRTPDGVALCNMMNASVPGSCANVQGEPYAVDVALLQYALNQAHR</sequence>
<name>A0A1W9ZBZ7_MYCAI</name>
<dbReference type="Proteomes" id="UP000192707">
    <property type="component" value="Unassembled WGS sequence"/>
</dbReference>
<reference evidence="2 3" key="1">
    <citation type="submission" date="2016-12" db="EMBL/GenBank/DDBJ databases">
        <title>The new phylogeny of genus Mycobacterium.</title>
        <authorList>
            <person name="Tortoli E."/>
            <person name="Trovato A."/>
            <person name="Cirillo D.M."/>
        </authorList>
    </citation>
    <scope>NUCLEOTIDE SEQUENCE [LARGE SCALE GENOMIC DNA]</scope>
    <source>
        <strain evidence="2 3">DSM 45069</strain>
    </source>
</reference>